<dbReference type="AlphaFoldDB" id="A0A5N6NZF7"/>
<proteinExistence type="predicted"/>
<name>A0A5N6NZF7_9ASTR</name>
<dbReference type="Proteomes" id="UP000326396">
    <property type="component" value="Linkage Group LG15"/>
</dbReference>
<protein>
    <submittedName>
        <fullName evidence="2">Uncharacterized protein</fullName>
    </submittedName>
</protein>
<evidence type="ECO:0000313" key="2">
    <source>
        <dbReference type="EMBL" id="KAD5802410.1"/>
    </source>
</evidence>
<sequence length="95" mass="11360">MIIERYNGSRDFFPNWDEILTLPNNDLKELHHKNLDNADTEYEHRKINSGRFAKKNYRCTSLPRKTLADHDTFGRQPLHRKTSNDSEDNLIFRNN</sequence>
<comment type="caution">
    <text evidence="2">The sequence shown here is derived from an EMBL/GenBank/DDBJ whole genome shotgun (WGS) entry which is preliminary data.</text>
</comment>
<accession>A0A5N6NZF7</accession>
<organism evidence="2 3">
    <name type="scientific">Mikania micrantha</name>
    <name type="common">bitter vine</name>
    <dbReference type="NCBI Taxonomy" id="192012"/>
    <lineage>
        <taxon>Eukaryota</taxon>
        <taxon>Viridiplantae</taxon>
        <taxon>Streptophyta</taxon>
        <taxon>Embryophyta</taxon>
        <taxon>Tracheophyta</taxon>
        <taxon>Spermatophyta</taxon>
        <taxon>Magnoliopsida</taxon>
        <taxon>eudicotyledons</taxon>
        <taxon>Gunneridae</taxon>
        <taxon>Pentapetalae</taxon>
        <taxon>asterids</taxon>
        <taxon>campanulids</taxon>
        <taxon>Asterales</taxon>
        <taxon>Asteraceae</taxon>
        <taxon>Asteroideae</taxon>
        <taxon>Heliantheae alliance</taxon>
        <taxon>Eupatorieae</taxon>
        <taxon>Mikania</taxon>
    </lineage>
</organism>
<evidence type="ECO:0000256" key="1">
    <source>
        <dbReference type="SAM" id="MobiDB-lite"/>
    </source>
</evidence>
<reference evidence="2 3" key="1">
    <citation type="submission" date="2019-05" db="EMBL/GenBank/DDBJ databases">
        <title>Mikania micrantha, genome provides insights into the molecular mechanism of rapid growth.</title>
        <authorList>
            <person name="Liu B."/>
        </authorList>
    </citation>
    <scope>NUCLEOTIDE SEQUENCE [LARGE SCALE GENOMIC DNA]</scope>
    <source>
        <strain evidence="2">NLD-2019</strain>
        <tissue evidence="2">Leaf</tissue>
    </source>
</reference>
<evidence type="ECO:0000313" key="3">
    <source>
        <dbReference type="Proteomes" id="UP000326396"/>
    </source>
</evidence>
<keyword evidence="3" id="KW-1185">Reference proteome</keyword>
<dbReference type="EMBL" id="SZYD01000007">
    <property type="protein sequence ID" value="KAD5802410.1"/>
    <property type="molecule type" value="Genomic_DNA"/>
</dbReference>
<feature type="region of interest" description="Disordered" evidence="1">
    <location>
        <begin position="68"/>
        <end position="95"/>
    </location>
</feature>
<gene>
    <name evidence="2" type="ORF">E3N88_13770</name>
</gene>